<evidence type="ECO:0000313" key="2">
    <source>
        <dbReference type="EMBL" id="QBK92161.1"/>
    </source>
</evidence>
<accession>A0A481ZBW1</accession>
<dbReference type="EMBL" id="MK500568">
    <property type="protein sequence ID" value="QBK92161.1"/>
    <property type="molecule type" value="Genomic_DNA"/>
</dbReference>
<feature type="compositionally biased region" description="Basic residues" evidence="1">
    <location>
        <begin position="126"/>
        <end position="135"/>
    </location>
</feature>
<proteinExistence type="predicted"/>
<protein>
    <submittedName>
        <fullName evidence="2">Uncharacterized protein</fullName>
    </submittedName>
</protein>
<sequence length="156" mass="17966">MEWQKDLLFHTSGIVTTPFSVSFALAFKSCVKEFLTGIWFSKSLPKKIPLQNERQIYKLLKQCGCEDQFVDLTGILTSSFSSSRVTHKEMVMHENLIRPPLFLADRSHNRKPPAFRLTPPLARDSARKKRPTRLRAPRRVASVVRTVRSLFPLNNL</sequence>
<evidence type="ECO:0000256" key="1">
    <source>
        <dbReference type="SAM" id="MobiDB-lite"/>
    </source>
</evidence>
<name>A0A481ZBW1_9VIRU</name>
<gene>
    <name evidence="2" type="ORF">LCPAC304_05080</name>
</gene>
<feature type="region of interest" description="Disordered" evidence="1">
    <location>
        <begin position="110"/>
        <end position="135"/>
    </location>
</feature>
<organism evidence="2">
    <name type="scientific">Pithovirus LCPAC304</name>
    <dbReference type="NCBI Taxonomy" id="2506594"/>
    <lineage>
        <taxon>Viruses</taxon>
        <taxon>Pithoviruses</taxon>
    </lineage>
</organism>
<reference evidence="2" key="1">
    <citation type="journal article" date="2019" name="MBio">
        <title>Virus Genomes from Deep Sea Sediments Expand the Ocean Megavirome and Support Independent Origins of Viral Gigantism.</title>
        <authorList>
            <person name="Backstrom D."/>
            <person name="Yutin N."/>
            <person name="Jorgensen S.L."/>
            <person name="Dharamshi J."/>
            <person name="Homa F."/>
            <person name="Zaremba-Niedwiedzka K."/>
            <person name="Spang A."/>
            <person name="Wolf Y.I."/>
            <person name="Koonin E.V."/>
            <person name="Ettema T.J."/>
        </authorList>
    </citation>
    <scope>NUCLEOTIDE SEQUENCE</scope>
</reference>